<reference evidence="2 3" key="1">
    <citation type="submission" date="2020-08" db="EMBL/GenBank/DDBJ databases">
        <title>Sequencing the genomes of 1000 actinobacteria strains.</title>
        <authorList>
            <person name="Klenk H.-P."/>
        </authorList>
    </citation>
    <scope>NUCLEOTIDE SEQUENCE [LARGE SCALE GENOMIC DNA]</scope>
    <source>
        <strain evidence="2 3">DSM 41530</strain>
    </source>
</reference>
<comment type="caution">
    <text evidence="2">The sequence shown here is derived from an EMBL/GenBank/DDBJ whole genome shotgun (WGS) entry which is preliminary data.</text>
</comment>
<name>A0ABR6LSX7_9ACTN</name>
<dbReference type="RefSeq" id="WP_243146335.1">
    <property type="nucleotide sequence ID" value="NZ_CP157809.1"/>
</dbReference>
<organism evidence="2 3">
    <name type="scientific">Streptomyces rapamycinicus</name>
    <dbReference type="NCBI Taxonomy" id="1226757"/>
    <lineage>
        <taxon>Bacteria</taxon>
        <taxon>Bacillati</taxon>
        <taxon>Actinomycetota</taxon>
        <taxon>Actinomycetes</taxon>
        <taxon>Kitasatosporales</taxon>
        <taxon>Streptomycetaceae</taxon>
        <taxon>Streptomyces</taxon>
        <taxon>Streptomyces violaceusniger group</taxon>
    </lineage>
</organism>
<feature type="region of interest" description="Disordered" evidence="1">
    <location>
        <begin position="24"/>
        <end position="46"/>
    </location>
</feature>
<dbReference type="EMBL" id="JACHNG010000001">
    <property type="protein sequence ID" value="MBB4785451.1"/>
    <property type="molecule type" value="Genomic_DNA"/>
</dbReference>
<evidence type="ECO:0000313" key="3">
    <source>
        <dbReference type="Proteomes" id="UP000530530"/>
    </source>
</evidence>
<evidence type="ECO:0000256" key="1">
    <source>
        <dbReference type="SAM" id="MobiDB-lite"/>
    </source>
</evidence>
<gene>
    <name evidence="2" type="ORF">BJY27_006412</name>
</gene>
<evidence type="ECO:0000313" key="2">
    <source>
        <dbReference type="EMBL" id="MBB4785451.1"/>
    </source>
</evidence>
<keyword evidence="3" id="KW-1185">Reference proteome</keyword>
<dbReference type="Proteomes" id="UP000530530">
    <property type="component" value="Unassembled WGS sequence"/>
</dbReference>
<accession>A0ABR6LSX7</accession>
<proteinExistence type="predicted"/>
<protein>
    <submittedName>
        <fullName evidence="2">Uncharacterized protein</fullName>
    </submittedName>
</protein>
<feature type="region of interest" description="Disordered" evidence="1">
    <location>
        <begin position="83"/>
        <end position="125"/>
    </location>
</feature>
<sequence length="125" mass="13086">MTAEAGDAGGADAGGADVRLRAALEPRGGGTVRALSSGLELRPSRRPDLRLHLRSNRPLADLRSTHDLRQGEHLDLVLSWGASTATTGSKPTRCWRTPAPHGGAGWSASTTPVPRSHWSGVPPSP</sequence>